<evidence type="ECO:0000256" key="9">
    <source>
        <dbReference type="SAM" id="SignalP"/>
    </source>
</evidence>
<feature type="region of interest" description="Disordered" evidence="8">
    <location>
        <begin position="328"/>
        <end position="367"/>
    </location>
</feature>
<dbReference type="InterPro" id="IPR012291">
    <property type="entry name" value="CBM2_carb-bd_dom_sf"/>
</dbReference>
<dbReference type="GO" id="GO:0030247">
    <property type="term" value="F:polysaccharide binding"/>
    <property type="evidence" value="ECO:0007669"/>
    <property type="project" value="UniProtKB-UniRule"/>
</dbReference>
<dbReference type="PANTHER" id="PTHR34142:SF1">
    <property type="entry name" value="GLYCOSIDE HYDROLASE FAMILY 5 DOMAIN-CONTAINING PROTEIN"/>
    <property type="match status" value="1"/>
</dbReference>
<keyword evidence="3 7" id="KW-0136">Cellulose degradation</keyword>
<evidence type="ECO:0000256" key="1">
    <source>
        <dbReference type="ARBA" id="ARBA00000966"/>
    </source>
</evidence>
<dbReference type="Proteomes" id="UP000619260">
    <property type="component" value="Unassembled WGS sequence"/>
</dbReference>
<evidence type="ECO:0000256" key="7">
    <source>
        <dbReference type="RuleBase" id="RU361153"/>
    </source>
</evidence>
<feature type="signal peptide" evidence="9">
    <location>
        <begin position="1"/>
        <end position="35"/>
    </location>
</feature>
<keyword evidence="6 7" id="KW-0624">Polysaccharide degradation</keyword>
<dbReference type="SUPFAM" id="SSF49384">
    <property type="entry name" value="Carbohydrate-binding domain"/>
    <property type="match status" value="1"/>
</dbReference>
<sequence>MKIRGYGRARLLVAGAAVLSLVGAAMIAFAGPASAAAGFYVSNGKLYESNGAEFVIRGTSHAHTWYPSQTSSFANIKAKGANSVRVVLSGGRWTANTAADVANVISLCKANRLICILENHDTTGYGEQSGAVSLDTAVNYWIGLQSVLTGQERYVIINIGNEPWGNVGASGWTSATTAAITRMRNAGFDHTLMIDAPNWGQDWENIMRTNARTVWNSDPDRNLLFSVHMYGVYDTAAEVTSYLNYFRSESLPIAVGEFGFDHSDGNPDEDTIMATAQSLGIGYLGWSWSGNGGGVEYLDQVTNFDPNQLTSWGERLFNGANGIRSTAREASVYSGQQPPSSQPPVSPSASSSSPRPPSSPPASATGTCSVTYRVTGSWPGGFQAGVAIGNTGTSPVNGWTLGWTFANGQTITNMWGGTPSVNGGTVSVVNAGYTAQIPAGGSQTIGFIGGATGGNTNPTAFTLNGRACTVL</sequence>
<dbReference type="PANTHER" id="PTHR34142">
    <property type="entry name" value="ENDO-BETA-1,4-GLUCANASE A"/>
    <property type="match status" value="1"/>
</dbReference>
<evidence type="ECO:0000313" key="11">
    <source>
        <dbReference type="EMBL" id="GIJ48912.1"/>
    </source>
</evidence>
<keyword evidence="4 7" id="KW-0119">Carbohydrate metabolism</keyword>
<evidence type="ECO:0000256" key="3">
    <source>
        <dbReference type="ARBA" id="ARBA00023001"/>
    </source>
</evidence>
<evidence type="ECO:0000256" key="2">
    <source>
        <dbReference type="ARBA" id="ARBA00022801"/>
    </source>
</evidence>
<comment type="caution">
    <text evidence="11">The sequence shown here is derived from an EMBL/GenBank/DDBJ whole genome shotgun (WGS) entry which is preliminary data.</text>
</comment>
<dbReference type="GO" id="GO:0008810">
    <property type="term" value="F:cellulase activity"/>
    <property type="evidence" value="ECO:0007669"/>
    <property type="project" value="UniProtKB-EC"/>
</dbReference>
<keyword evidence="12" id="KW-1185">Reference proteome</keyword>
<evidence type="ECO:0000256" key="4">
    <source>
        <dbReference type="ARBA" id="ARBA00023277"/>
    </source>
</evidence>
<protein>
    <recommendedName>
        <fullName evidence="7">Endoglucanase</fullName>
        <ecNumber evidence="7">3.2.1.4</ecNumber>
    </recommendedName>
</protein>
<feature type="domain" description="CBM2" evidence="10">
    <location>
        <begin position="361"/>
        <end position="471"/>
    </location>
</feature>
<gene>
    <name evidence="11" type="ORF">Val02_57980</name>
</gene>
<dbReference type="InterPro" id="IPR001547">
    <property type="entry name" value="Glyco_hydro_5"/>
</dbReference>
<dbReference type="Pfam" id="PF00553">
    <property type="entry name" value="CBM_2"/>
    <property type="match status" value="1"/>
</dbReference>
<dbReference type="AlphaFoldDB" id="A0A8J4DU81"/>
<dbReference type="GO" id="GO:0030245">
    <property type="term" value="P:cellulose catabolic process"/>
    <property type="evidence" value="ECO:0007669"/>
    <property type="project" value="UniProtKB-KW"/>
</dbReference>
<dbReference type="Gene3D" id="2.60.40.290">
    <property type="match status" value="1"/>
</dbReference>
<evidence type="ECO:0000256" key="5">
    <source>
        <dbReference type="ARBA" id="ARBA00023295"/>
    </source>
</evidence>
<dbReference type="InterPro" id="IPR017853">
    <property type="entry name" value="GH"/>
</dbReference>
<evidence type="ECO:0000256" key="8">
    <source>
        <dbReference type="SAM" id="MobiDB-lite"/>
    </source>
</evidence>
<evidence type="ECO:0000256" key="6">
    <source>
        <dbReference type="ARBA" id="ARBA00023326"/>
    </source>
</evidence>
<dbReference type="SUPFAM" id="SSF51445">
    <property type="entry name" value="(Trans)glycosidases"/>
    <property type="match status" value="1"/>
</dbReference>
<keyword evidence="9" id="KW-0732">Signal</keyword>
<keyword evidence="2 7" id="KW-0378">Hydrolase</keyword>
<dbReference type="InterPro" id="IPR008965">
    <property type="entry name" value="CBM2/CBM3_carb-bd_dom_sf"/>
</dbReference>
<dbReference type="SMART" id="SM00637">
    <property type="entry name" value="CBD_II"/>
    <property type="match status" value="1"/>
</dbReference>
<comment type="catalytic activity">
    <reaction evidence="1 7">
        <text>Endohydrolysis of (1-&gt;4)-beta-D-glucosidic linkages in cellulose, lichenin and cereal beta-D-glucans.</text>
        <dbReference type="EC" id="3.2.1.4"/>
    </reaction>
</comment>
<organism evidence="11 12">
    <name type="scientific">Virgisporangium aliadipatigenens</name>
    <dbReference type="NCBI Taxonomy" id="741659"/>
    <lineage>
        <taxon>Bacteria</taxon>
        <taxon>Bacillati</taxon>
        <taxon>Actinomycetota</taxon>
        <taxon>Actinomycetes</taxon>
        <taxon>Micromonosporales</taxon>
        <taxon>Micromonosporaceae</taxon>
        <taxon>Virgisporangium</taxon>
    </lineage>
</organism>
<evidence type="ECO:0000259" key="10">
    <source>
        <dbReference type="PROSITE" id="PS51173"/>
    </source>
</evidence>
<name>A0A8J4DU81_9ACTN</name>
<dbReference type="EC" id="3.2.1.4" evidence="7"/>
<proteinExistence type="inferred from homology"/>
<dbReference type="Pfam" id="PF00150">
    <property type="entry name" value="Cellulase"/>
    <property type="match status" value="1"/>
</dbReference>
<accession>A0A8J4DU81</accession>
<dbReference type="RefSeq" id="WP_203902381.1">
    <property type="nucleotide sequence ID" value="NZ_BOPF01000023.1"/>
</dbReference>
<feature type="chain" id="PRO_5035278567" description="Endoglucanase" evidence="9">
    <location>
        <begin position="36"/>
        <end position="471"/>
    </location>
</feature>
<dbReference type="Gene3D" id="3.20.20.80">
    <property type="entry name" value="Glycosidases"/>
    <property type="match status" value="1"/>
</dbReference>
<reference evidence="11" key="1">
    <citation type="submission" date="2021-01" db="EMBL/GenBank/DDBJ databases">
        <title>Whole genome shotgun sequence of Virgisporangium aliadipatigenens NBRC 105644.</title>
        <authorList>
            <person name="Komaki H."/>
            <person name="Tamura T."/>
        </authorList>
    </citation>
    <scope>NUCLEOTIDE SEQUENCE</scope>
    <source>
        <strain evidence="11">NBRC 105644</strain>
    </source>
</reference>
<keyword evidence="5 7" id="KW-0326">Glycosidase</keyword>
<dbReference type="InterPro" id="IPR001919">
    <property type="entry name" value="CBD2"/>
</dbReference>
<dbReference type="EMBL" id="BOPF01000023">
    <property type="protein sequence ID" value="GIJ48912.1"/>
    <property type="molecule type" value="Genomic_DNA"/>
</dbReference>
<comment type="similarity">
    <text evidence="7">Belongs to the glycosyl hydrolase 5 (cellulase A) family.</text>
</comment>
<evidence type="ECO:0000313" key="12">
    <source>
        <dbReference type="Proteomes" id="UP000619260"/>
    </source>
</evidence>
<dbReference type="PROSITE" id="PS51173">
    <property type="entry name" value="CBM2"/>
    <property type="match status" value="1"/>
</dbReference>